<dbReference type="SUPFAM" id="SSF51735">
    <property type="entry name" value="NAD(P)-binding Rossmann-fold domains"/>
    <property type="match status" value="1"/>
</dbReference>
<evidence type="ECO:0000259" key="5">
    <source>
        <dbReference type="Pfam" id="PF03015"/>
    </source>
</evidence>
<feature type="domain" description="Fatty acyl-CoA reductase C-terminal" evidence="5">
    <location>
        <begin position="398"/>
        <end position="490"/>
    </location>
</feature>
<evidence type="ECO:0000256" key="3">
    <source>
        <dbReference type="ARBA" id="ARBA00023098"/>
    </source>
</evidence>
<dbReference type="STRING" id="3983.A0A199UA58"/>
<dbReference type="OrthoDB" id="837301at2759"/>
<comment type="similarity">
    <text evidence="1 4">Belongs to the fatty acyl-CoA reductase family.</text>
</comment>
<keyword evidence="2 4" id="KW-0444">Lipid biosynthesis</keyword>
<dbReference type="Gene3D" id="3.40.50.720">
    <property type="entry name" value="NAD(P)-binding Rossmann-like Domain"/>
    <property type="match status" value="1"/>
</dbReference>
<evidence type="ECO:0000256" key="4">
    <source>
        <dbReference type="RuleBase" id="RU363097"/>
    </source>
</evidence>
<dbReference type="GO" id="GO:0006629">
    <property type="term" value="P:lipid metabolic process"/>
    <property type="evidence" value="ECO:0007669"/>
    <property type="project" value="UniProtKB-KW"/>
</dbReference>
<evidence type="ECO:0000256" key="1">
    <source>
        <dbReference type="ARBA" id="ARBA00005928"/>
    </source>
</evidence>
<evidence type="ECO:0000313" key="7">
    <source>
        <dbReference type="EMBL" id="OAY21630.1"/>
    </source>
</evidence>
<accession>A0A199UA58</accession>
<dbReference type="EC" id="1.2.1.84" evidence="4"/>
<keyword evidence="3 4" id="KW-0443">Lipid metabolism</keyword>
<evidence type="ECO:0000259" key="6">
    <source>
        <dbReference type="Pfam" id="PF07993"/>
    </source>
</evidence>
<dbReference type="Pfam" id="PF07993">
    <property type="entry name" value="NAD_binding_4"/>
    <property type="match status" value="1"/>
</dbReference>
<dbReference type="InterPro" id="IPR036291">
    <property type="entry name" value="NAD(P)-bd_dom_sf"/>
</dbReference>
<dbReference type="CDD" id="cd05236">
    <property type="entry name" value="FAR-N_SDR_e"/>
    <property type="match status" value="1"/>
</dbReference>
<organism evidence="7">
    <name type="scientific">Manihot esculenta</name>
    <name type="common">Cassava</name>
    <name type="synonym">Jatropha manihot</name>
    <dbReference type="NCBI Taxonomy" id="3983"/>
    <lineage>
        <taxon>Eukaryota</taxon>
        <taxon>Viridiplantae</taxon>
        <taxon>Streptophyta</taxon>
        <taxon>Embryophyta</taxon>
        <taxon>Tracheophyta</taxon>
        <taxon>Spermatophyta</taxon>
        <taxon>Magnoliopsida</taxon>
        <taxon>eudicotyledons</taxon>
        <taxon>Gunneridae</taxon>
        <taxon>Pentapetalae</taxon>
        <taxon>rosids</taxon>
        <taxon>fabids</taxon>
        <taxon>Malpighiales</taxon>
        <taxon>Euphorbiaceae</taxon>
        <taxon>Crotonoideae</taxon>
        <taxon>Manihoteae</taxon>
        <taxon>Manihot</taxon>
    </lineage>
</organism>
<dbReference type="Pfam" id="PF03015">
    <property type="entry name" value="Sterile"/>
    <property type="match status" value="1"/>
</dbReference>
<dbReference type="Gramene" id="Manes.04G019201.1.v8.1">
    <property type="protein sequence ID" value="Manes.04G019201.1.v8.1.CDS"/>
    <property type="gene ID" value="Manes.04G019201.v8.1"/>
</dbReference>
<gene>
    <name evidence="7" type="ORF">MANES_S071200</name>
</gene>
<dbReference type="GO" id="GO:0102965">
    <property type="term" value="F:alcohol-forming long-chain fatty acyl-CoA reductase activity"/>
    <property type="evidence" value="ECO:0007669"/>
    <property type="project" value="UniProtKB-EC"/>
</dbReference>
<keyword evidence="4" id="KW-0560">Oxidoreductase</keyword>
<dbReference type="PANTHER" id="PTHR11011">
    <property type="entry name" value="MALE STERILITY PROTEIN 2-RELATED"/>
    <property type="match status" value="1"/>
</dbReference>
<sequence>MELGSILQFLENKTILLTGVTGFLAKIFVEKILRVQPNVKKLYLLLRAADATSASYRFHSEVIGKDLFRVAKETLGANFDAIISKKIIVVCGDVFYGDLGIKDSSLREEMMNELDIVLNFAATTNFYERYDIAFGTNTIGPKNVICFAKTCLKVKLFVQISTAYVCGESSGLIPEKPYRLGETLNGVSGLDIDYEKKLIDTKLDELRAQGVTETEIKHAMKDMGTERAKRYGWPNTYVFTKAMGEMLIGNIKGNLALVIIRPSMITSTFKDPFPGWIEGARTIDALTVSYGKGKLTFFVVDLESIVDVIPGDMVVNAIIAAMVAHANQPCDEVIYHVGSSLQNPMRYSNFRDYLIQYFTNKPWMDKKGKPIKVNKPTIFNSISNFNRFIKIRYWPLLKVLELANIVFCQIFVNTYNNLNRKIKLVKQLVELYRPYLFFHGIFDDSNLDKLRIAVGMNDKEDDIFFMDPKSIDWDNYFLNSHIPGVVKFVF</sequence>
<dbReference type="InterPro" id="IPR026055">
    <property type="entry name" value="FAR"/>
</dbReference>
<comment type="catalytic activity">
    <reaction evidence="4">
        <text>a long-chain fatty acyl-CoA + 2 NADPH + 2 H(+) = a long-chain primary fatty alcohol + 2 NADP(+) + CoA</text>
        <dbReference type="Rhea" id="RHEA:52716"/>
        <dbReference type="ChEBI" id="CHEBI:15378"/>
        <dbReference type="ChEBI" id="CHEBI:57287"/>
        <dbReference type="ChEBI" id="CHEBI:57783"/>
        <dbReference type="ChEBI" id="CHEBI:58349"/>
        <dbReference type="ChEBI" id="CHEBI:77396"/>
        <dbReference type="ChEBI" id="CHEBI:83139"/>
        <dbReference type="EC" id="1.2.1.84"/>
    </reaction>
</comment>
<keyword evidence="4" id="KW-0521">NADP</keyword>
<comment type="function">
    <text evidence="4">Catalyzes the reduction of fatty acyl-CoA to fatty alcohols.</text>
</comment>
<name>A0A199UA58_MANES</name>
<dbReference type="EMBL" id="KV450729">
    <property type="protein sequence ID" value="OAY21630.1"/>
    <property type="molecule type" value="Genomic_DNA"/>
</dbReference>
<dbReference type="InterPro" id="IPR013120">
    <property type="entry name" value="FAR_NAD-bd"/>
</dbReference>
<dbReference type="InterPro" id="IPR033640">
    <property type="entry name" value="FAR_C"/>
</dbReference>
<dbReference type="CDD" id="cd09071">
    <property type="entry name" value="FAR_C"/>
    <property type="match status" value="1"/>
</dbReference>
<dbReference type="PANTHER" id="PTHR11011:SF99">
    <property type="entry name" value="FATTY ACYL-COA REDUCTASE 3"/>
    <property type="match status" value="1"/>
</dbReference>
<reference evidence="7" key="1">
    <citation type="submission" date="2016-02" db="EMBL/GenBank/DDBJ databases">
        <title>WGS assembly of Manihot esculenta.</title>
        <authorList>
            <person name="Bredeson J.V."/>
            <person name="Prochnik S.E."/>
            <person name="Lyons J.B."/>
            <person name="Schmutz J."/>
            <person name="Grimwood J."/>
            <person name="Vrebalov J."/>
            <person name="Bart R.S."/>
            <person name="Amuge T."/>
            <person name="Ferguson M.E."/>
            <person name="Green R."/>
            <person name="Putnam N."/>
            <person name="Stites J."/>
            <person name="Rounsley S."/>
            <person name="Rokhsar D.S."/>
        </authorList>
    </citation>
    <scope>NUCLEOTIDE SEQUENCE [LARGE SCALE GENOMIC DNA]</scope>
    <source>
        <tissue evidence="7">Leaf</tissue>
    </source>
</reference>
<feature type="domain" description="Thioester reductase (TE)" evidence="6">
    <location>
        <begin position="17"/>
        <end position="318"/>
    </location>
</feature>
<evidence type="ECO:0000256" key="2">
    <source>
        <dbReference type="ARBA" id="ARBA00022516"/>
    </source>
</evidence>
<proteinExistence type="inferred from homology"/>
<dbReference type="AlphaFoldDB" id="A0A199UA58"/>
<dbReference type="GO" id="GO:0080019">
    <property type="term" value="F:alcohol-forming very long-chain fatty acyl-CoA reductase activity"/>
    <property type="evidence" value="ECO:0007669"/>
    <property type="project" value="InterPro"/>
</dbReference>
<protein>
    <recommendedName>
        <fullName evidence="4">Fatty acyl-CoA reductase</fullName>
        <ecNumber evidence="4">1.2.1.84</ecNumber>
    </recommendedName>
</protein>